<reference evidence="1 2" key="1">
    <citation type="journal article" date="2011" name="Proc. Natl. Acad. Sci. U.S.A.">
        <title>Evolutionary erosion of yeast sex chromosomes by mating-type switching accidents.</title>
        <authorList>
            <person name="Gordon J.L."/>
            <person name="Armisen D."/>
            <person name="Proux-Wera E."/>
            <person name="Oheigeartaigh S.S."/>
            <person name="Byrne K.P."/>
            <person name="Wolfe K.H."/>
        </authorList>
    </citation>
    <scope>NUCLEOTIDE SEQUENCE [LARGE SCALE GENOMIC DNA]</scope>
    <source>
        <strain evidence="2">ATCC 10597 / BCRC 20456 / CBS 421 / NBRC 0211 / NRRL Y-12639</strain>
    </source>
</reference>
<dbReference type="RefSeq" id="XP_003670105.1">
    <property type="nucleotide sequence ID" value="XM_003670057.1"/>
</dbReference>
<dbReference type="Proteomes" id="UP000000689">
    <property type="component" value="Chromosome 5"/>
</dbReference>
<dbReference type="KEGG" id="ndi:NDAI_0E00460"/>
<name>G0WAU2_NAUDC</name>
<dbReference type="GeneID" id="11498806"/>
<dbReference type="HOGENOM" id="CLU_2961328_0_0_1"/>
<protein>
    <submittedName>
        <fullName evidence="1">Uncharacterized protein</fullName>
    </submittedName>
</protein>
<gene>
    <name evidence="1" type="primary">NDAI0E00460</name>
    <name evidence="1" type="ordered locus">NDAI_0E00460</name>
</gene>
<proteinExistence type="predicted"/>
<dbReference type="EMBL" id="HE580271">
    <property type="protein sequence ID" value="CCD24862.1"/>
    <property type="molecule type" value="Genomic_DNA"/>
</dbReference>
<sequence length="59" mass="6149">MNLYKIVTPIIALSSLSNAQNLTDGQQQNAAIRNIDGQSAMTKAGIAGTIIAGVIAYML</sequence>
<keyword evidence="2" id="KW-1185">Reference proteome</keyword>
<organism evidence="1 2">
    <name type="scientific">Naumovozyma dairenensis (strain ATCC 10597 / BCRC 20456 / CBS 421 / NBRC 0211 / NRRL Y-12639)</name>
    <name type="common">Saccharomyces dairenensis</name>
    <dbReference type="NCBI Taxonomy" id="1071378"/>
    <lineage>
        <taxon>Eukaryota</taxon>
        <taxon>Fungi</taxon>
        <taxon>Dikarya</taxon>
        <taxon>Ascomycota</taxon>
        <taxon>Saccharomycotina</taxon>
        <taxon>Saccharomycetes</taxon>
        <taxon>Saccharomycetales</taxon>
        <taxon>Saccharomycetaceae</taxon>
        <taxon>Naumovozyma</taxon>
    </lineage>
</organism>
<evidence type="ECO:0000313" key="1">
    <source>
        <dbReference type="EMBL" id="CCD24862.1"/>
    </source>
</evidence>
<dbReference type="AlphaFoldDB" id="G0WAU2"/>
<accession>G0WAU2</accession>
<evidence type="ECO:0000313" key="2">
    <source>
        <dbReference type="Proteomes" id="UP000000689"/>
    </source>
</evidence>